<sequence>MASRYGALSRGARSLFNSGINTFRAVGDRHVPSTTRPSLLCTHRNPQKITSFSRSPVELGCAMSIISLYSAASSSTPQLSLTFGVCTVLSHGDVGAYDGG</sequence>
<dbReference type="EMBL" id="BT124006">
    <property type="protein sequence ID" value="ADE77288.1"/>
    <property type="molecule type" value="mRNA"/>
</dbReference>
<name>D5ACL9_PICSI</name>
<evidence type="ECO:0000313" key="1">
    <source>
        <dbReference type="EMBL" id="ADE77288.1"/>
    </source>
</evidence>
<organism evidence="1">
    <name type="scientific">Picea sitchensis</name>
    <name type="common">Sitka spruce</name>
    <name type="synonym">Pinus sitchensis</name>
    <dbReference type="NCBI Taxonomy" id="3332"/>
    <lineage>
        <taxon>Eukaryota</taxon>
        <taxon>Viridiplantae</taxon>
        <taxon>Streptophyta</taxon>
        <taxon>Embryophyta</taxon>
        <taxon>Tracheophyta</taxon>
        <taxon>Spermatophyta</taxon>
        <taxon>Pinopsida</taxon>
        <taxon>Pinidae</taxon>
        <taxon>Conifers I</taxon>
        <taxon>Pinales</taxon>
        <taxon>Pinaceae</taxon>
        <taxon>Picea</taxon>
    </lineage>
</organism>
<proteinExistence type="evidence at transcript level"/>
<dbReference type="AlphaFoldDB" id="D5ACL9"/>
<accession>D5ACL9</accession>
<protein>
    <submittedName>
        <fullName evidence="1">Uncharacterized protein</fullName>
    </submittedName>
</protein>
<reference evidence="1" key="1">
    <citation type="submission" date="2010-04" db="EMBL/GenBank/DDBJ databases">
        <authorList>
            <person name="Reid K.E."/>
            <person name="Liao N."/>
            <person name="Chan S."/>
            <person name="Docking R."/>
            <person name="Taylor G."/>
            <person name="Moore R."/>
            <person name="Mayo M."/>
            <person name="Munro S."/>
            <person name="King J."/>
            <person name="Yanchuk A."/>
            <person name="Holt R."/>
            <person name="Jones S."/>
            <person name="Marra M."/>
            <person name="Ritland C.E."/>
            <person name="Ritland K."/>
            <person name="Bohlmann J."/>
        </authorList>
    </citation>
    <scope>NUCLEOTIDE SEQUENCE</scope>
    <source>
        <tissue evidence="1">Bud</tissue>
    </source>
</reference>